<accession>A0A7J5B5Q3</accession>
<proteinExistence type="inferred from homology"/>
<dbReference type="OrthoDB" id="3208058at2"/>
<evidence type="ECO:0000256" key="3">
    <source>
        <dbReference type="ARBA" id="ARBA00023315"/>
    </source>
</evidence>
<keyword evidence="3 4" id="KW-0012">Acyltransferase</keyword>
<organism evidence="6 7">
    <name type="scientific">Pseudoclavibacter terrae</name>
    <dbReference type="NCBI Taxonomy" id="1530195"/>
    <lineage>
        <taxon>Bacteria</taxon>
        <taxon>Bacillati</taxon>
        <taxon>Actinomycetota</taxon>
        <taxon>Actinomycetes</taxon>
        <taxon>Micrococcales</taxon>
        <taxon>Microbacteriaceae</taxon>
        <taxon>Pseudoclavibacter</taxon>
    </lineage>
</organism>
<feature type="binding site" evidence="4">
    <location>
        <begin position="76"/>
        <end position="78"/>
    </location>
    <ligand>
        <name>acetyl-CoA</name>
        <dbReference type="ChEBI" id="CHEBI:57288"/>
        <label>1</label>
    </ligand>
</feature>
<evidence type="ECO:0000256" key="1">
    <source>
        <dbReference type="ARBA" id="ARBA00022679"/>
    </source>
</evidence>
<comment type="subunit">
    <text evidence="4">Monomer.</text>
</comment>
<comment type="function">
    <text evidence="4">Catalyzes the transfer of acetyl from acetyl-CoA to desacetylmycothiol (Cys-GlcN-Ins) to form mycothiol.</text>
</comment>
<dbReference type="EMBL" id="WBJX01000001">
    <property type="protein sequence ID" value="KAB1639447.1"/>
    <property type="molecule type" value="Genomic_DNA"/>
</dbReference>
<evidence type="ECO:0000259" key="5">
    <source>
        <dbReference type="PROSITE" id="PS51186"/>
    </source>
</evidence>
<evidence type="ECO:0000313" key="7">
    <source>
        <dbReference type="Proteomes" id="UP000490386"/>
    </source>
</evidence>
<feature type="binding site" evidence="4">
    <location>
        <begin position="226"/>
        <end position="228"/>
    </location>
    <ligand>
        <name>acetyl-CoA</name>
        <dbReference type="ChEBI" id="CHEBI:57288"/>
        <label>2</label>
    </ligand>
</feature>
<feature type="binding site" evidence="4">
    <location>
        <position position="215"/>
    </location>
    <ligand>
        <name>1D-myo-inositol 2-(L-cysteinylamino)-2-deoxy-alpha-D-glucopyranoside</name>
        <dbReference type="ChEBI" id="CHEBI:58887"/>
    </ligand>
</feature>
<protein>
    <recommendedName>
        <fullName evidence="4">Mycothiol acetyltransferase</fullName>
        <shortName evidence="4">MSH acetyltransferase</shortName>
        <ecNumber evidence="4">2.3.1.189</ecNumber>
    </recommendedName>
    <alternativeName>
        <fullName evidence="4">Mycothiol synthase</fullName>
    </alternativeName>
</protein>
<dbReference type="GO" id="GO:0010125">
    <property type="term" value="P:mycothiol biosynthetic process"/>
    <property type="evidence" value="ECO:0007669"/>
    <property type="project" value="UniProtKB-UniRule"/>
</dbReference>
<keyword evidence="2 4" id="KW-0677">Repeat</keyword>
<dbReference type="InterPro" id="IPR017813">
    <property type="entry name" value="Mycothiol_AcTrfase"/>
</dbReference>
<keyword evidence="1 4" id="KW-0808">Transferase</keyword>
<dbReference type="CDD" id="cd04301">
    <property type="entry name" value="NAT_SF"/>
    <property type="match status" value="2"/>
</dbReference>
<comment type="caution">
    <text evidence="6">The sequence shown here is derived from an EMBL/GenBank/DDBJ whole genome shotgun (WGS) entry which is preliminary data.</text>
</comment>
<feature type="binding site" evidence="4">
    <location>
        <position position="222"/>
    </location>
    <ligand>
        <name>1D-myo-inositol 2-(L-cysteinylamino)-2-deoxy-alpha-D-glucopyranoside</name>
        <dbReference type="ChEBI" id="CHEBI:58887"/>
    </ligand>
</feature>
<dbReference type="Proteomes" id="UP000490386">
    <property type="component" value="Unassembled WGS sequence"/>
</dbReference>
<dbReference type="InterPro" id="IPR016181">
    <property type="entry name" value="Acyl_CoA_acyltransferase"/>
</dbReference>
<dbReference type="InterPro" id="IPR050832">
    <property type="entry name" value="Bact_Acetyltransf"/>
</dbReference>
<dbReference type="EC" id="2.3.1.189" evidence="4"/>
<dbReference type="SUPFAM" id="SSF55729">
    <property type="entry name" value="Acyl-CoA N-acyltransferases (Nat)"/>
    <property type="match status" value="2"/>
</dbReference>
<name>A0A7J5B5Q3_9MICO</name>
<comment type="catalytic activity">
    <reaction evidence="4">
        <text>1D-myo-inositol 2-(L-cysteinylamino)-2-deoxy-alpha-D-glucopyranoside + acetyl-CoA = mycothiol + CoA + H(+)</text>
        <dbReference type="Rhea" id="RHEA:26172"/>
        <dbReference type="ChEBI" id="CHEBI:15378"/>
        <dbReference type="ChEBI" id="CHEBI:16768"/>
        <dbReference type="ChEBI" id="CHEBI:57287"/>
        <dbReference type="ChEBI" id="CHEBI:57288"/>
        <dbReference type="ChEBI" id="CHEBI:58887"/>
        <dbReference type="EC" id="2.3.1.189"/>
    </reaction>
</comment>
<dbReference type="PANTHER" id="PTHR43877">
    <property type="entry name" value="AMINOALKYLPHOSPHONATE N-ACETYLTRANSFERASE-RELATED-RELATED"/>
    <property type="match status" value="1"/>
</dbReference>
<dbReference type="RefSeq" id="WP_151422532.1">
    <property type="nucleotide sequence ID" value="NZ_WBJX01000001.1"/>
</dbReference>
<feature type="domain" description="N-acetyltransferase" evidence="5">
    <location>
        <begin position="149"/>
        <end position="291"/>
    </location>
</feature>
<comment type="caution">
    <text evidence="4">Lacks conserved residue(s) required for the propagation of feature annotation.</text>
</comment>
<evidence type="ECO:0000313" key="6">
    <source>
        <dbReference type="EMBL" id="KAB1639447.1"/>
    </source>
</evidence>
<dbReference type="NCBIfam" id="TIGR03448">
    <property type="entry name" value="mycothiol_MshD"/>
    <property type="match status" value="1"/>
</dbReference>
<reference evidence="6 7" key="1">
    <citation type="submission" date="2019-09" db="EMBL/GenBank/DDBJ databases">
        <title>Phylogeny of genus Pseudoclavibacter and closely related genus.</title>
        <authorList>
            <person name="Li Y."/>
        </authorList>
    </citation>
    <scope>NUCLEOTIDE SEQUENCE [LARGE SCALE GENOMIC DNA]</scope>
    <source>
        <strain evidence="6 7">THG-MD12</strain>
    </source>
</reference>
<dbReference type="PIRSF" id="PIRSF021524">
    <property type="entry name" value="MSH_acetyltransferase"/>
    <property type="match status" value="1"/>
</dbReference>
<feature type="binding site" evidence="4">
    <location>
        <position position="38"/>
    </location>
    <ligand>
        <name>1D-myo-inositol 2-(L-cysteinylamino)-2-deoxy-alpha-D-glucopyranoside</name>
        <dbReference type="ChEBI" id="CHEBI:58887"/>
    </ligand>
</feature>
<feature type="binding site" evidence="4">
    <location>
        <position position="175"/>
    </location>
    <ligand>
        <name>1D-myo-inositol 2-(L-cysteinylamino)-2-deoxy-alpha-D-glucopyranoside</name>
        <dbReference type="ChEBI" id="CHEBI:58887"/>
    </ligand>
</feature>
<feature type="binding site" evidence="4">
    <location>
        <position position="260"/>
    </location>
    <ligand>
        <name>1D-myo-inositol 2-(L-cysteinylamino)-2-deoxy-alpha-D-glucopyranoside</name>
        <dbReference type="ChEBI" id="CHEBI:58887"/>
    </ligand>
</feature>
<evidence type="ECO:0000256" key="4">
    <source>
        <dbReference type="HAMAP-Rule" id="MF_01698"/>
    </source>
</evidence>
<evidence type="ECO:0000256" key="2">
    <source>
        <dbReference type="ARBA" id="ARBA00022737"/>
    </source>
</evidence>
<dbReference type="Pfam" id="PF00583">
    <property type="entry name" value="Acetyltransf_1"/>
    <property type="match status" value="2"/>
</dbReference>
<dbReference type="PROSITE" id="PS51186">
    <property type="entry name" value="GNAT"/>
    <property type="match status" value="2"/>
</dbReference>
<dbReference type="GO" id="GO:0035447">
    <property type="term" value="F:mycothiol synthase activity"/>
    <property type="evidence" value="ECO:0007669"/>
    <property type="project" value="UniProtKB-UniRule"/>
</dbReference>
<dbReference type="InterPro" id="IPR000182">
    <property type="entry name" value="GNAT_dom"/>
</dbReference>
<dbReference type="PANTHER" id="PTHR43877:SF2">
    <property type="entry name" value="AMINOALKYLPHOSPHONATE N-ACETYLTRANSFERASE-RELATED"/>
    <property type="match status" value="1"/>
</dbReference>
<feature type="domain" description="N-acetyltransferase" evidence="5">
    <location>
        <begin position="5"/>
        <end position="152"/>
    </location>
</feature>
<sequence>MPETPEISTTASADARGDEIRAIADAALSADGVSPFNEDTMLSLDARRLAAVDDSGQLVAVALTRDLGDGTVEGELVVHPAHRRAGLGGRLYDAVSSAAAPPVLWAHGNLPGASALAESRGLEAVRTLLKLGRPITDADAGATPPPDGLTIAPFTDADADDFLALNAIVFRSHPEQGALDAAGLDARRSTDWFDADDFLLLRDEDGTLLGYNWLKREGDEVEIYVVGIAPEAAGRGLGRALMQAGLQRMHATGASKTSLYVEGDNTAALALYRSLGYEQLSIDVQYRHRRS</sequence>
<dbReference type="AlphaFoldDB" id="A0A7J5B5Q3"/>
<comment type="similarity">
    <text evidence="4">Belongs to the acetyltransferase family. MshD subfamily.</text>
</comment>
<dbReference type="HAMAP" id="MF_01698">
    <property type="entry name" value="MshD"/>
    <property type="match status" value="1"/>
</dbReference>
<dbReference type="Gene3D" id="3.40.630.30">
    <property type="match status" value="1"/>
</dbReference>
<feature type="binding site" evidence="4">
    <location>
        <begin position="233"/>
        <end position="239"/>
    </location>
    <ligand>
        <name>acetyl-CoA</name>
        <dbReference type="ChEBI" id="CHEBI:57288"/>
        <label>2</label>
    </ligand>
</feature>
<keyword evidence="7" id="KW-1185">Reference proteome</keyword>
<gene>
    <name evidence="4 6" type="primary">mshD</name>
    <name evidence="6" type="ORF">F8O03_03680</name>
</gene>